<keyword evidence="1" id="KW-0812">Transmembrane</keyword>
<organism evidence="2 3">
    <name type="scientific">Microscilla marina ATCC 23134</name>
    <dbReference type="NCBI Taxonomy" id="313606"/>
    <lineage>
        <taxon>Bacteria</taxon>
        <taxon>Pseudomonadati</taxon>
        <taxon>Bacteroidota</taxon>
        <taxon>Cytophagia</taxon>
        <taxon>Cytophagales</taxon>
        <taxon>Microscillaceae</taxon>
        <taxon>Microscilla</taxon>
    </lineage>
</organism>
<name>A1ZSS7_MICM2</name>
<dbReference type="AlphaFoldDB" id="A1ZSS7"/>
<evidence type="ECO:0000313" key="3">
    <source>
        <dbReference type="Proteomes" id="UP000004095"/>
    </source>
</evidence>
<comment type="caution">
    <text evidence="2">The sequence shown here is derived from an EMBL/GenBank/DDBJ whole genome shotgun (WGS) entry which is preliminary data.</text>
</comment>
<feature type="transmembrane region" description="Helical" evidence="1">
    <location>
        <begin position="22"/>
        <end position="41"/>
    </location>
</feature>
<evidence type="ECO:0000313" key="2">
    <source>
        <dbReference type="EMBL" id="EAY26491.1"/>
    </source>
</evidence>
<dbReference type="RefSeq" id="WP_002700708.1">
    <property type="nucleotide sequence ID" value="NZ_AAWS01000033.1"/>
</dbReference>
<proteinExistence type="predicted"/>
<evidence type="ECO:0000256" key="1">
    <source>
        <dbReference type="SAM" id="Phobius"/>
    </source>
</evidence>
<reference evidence="2 3" key="1">
    <citation type="submission" date="2007-01" db="EMBL/GenBank/DDBJ databases">
        <authorList>
            <person name="Haygood M."/>
            <person name="Podell S."/>
            <person name="Anderson C."/>
            <person name="Hopkinson B."/>
            <person name="Roe K."/>
            <person name="Barbeau K."/>
            <person name="Gaasterland T."/>
            <person name="Ferriera S."/>
            <person name="Johnson J."/>
            <person name="Kravitz S."/>
            <person name="Beeson K."/>
            <person name="Sutton G."/>
            <person name="Rogers Y.-H."/>
            <person name="Friedman R."/>
            <person name="Frazier M."/>
            <person name="Venter J.C."/>
        </authorList>
    </citation>
    <scope>NUCLEOTIDE SEQUENCE [LARGE SCALE GENOMIC DNA]</scope>
    <source>
        <strain evidence="2 3">ATCC 23134</strain>
    </source>
</reference>
<keyword evidence="3" id="KW-1185">Reference proteome</keyword>
<dbReference type="Proteomes" id="UP000004095">
    <property type="component" value="Unassembled WGS sequence"/>
</dbReference>
<keyword evidence="1" id="KW-1133">Transmembrane helix</keyword>
<protein>
    <submittedName>
        <fullName evidence="2">Uncharacterized protein</fullName>
    </submittedName>
</protein>
<gene>
    <name evidence="2" type="ORF">M23134_01661</name>
</gene>
<dbReference type="EMBL" id="AAWS01000033">
    <property type="protein sequence ID" value="EAY26491.1"/>
    <property type="molecule type" value="Genomic_DNA"/>
</dbReference>
<keyword evidence="1" id="KW-0472">Membrane</keyword>
<accession>A1ZSS7</accession>
<sequence>MIDTIIEKTEVEGKSPTSVGKMWAYFSVWMMVIALGVFCMANCDRAPIKTTATQKVKKKVTRTTTAEDQRLAKK</sequence>